<organism evidence="3 4">
    <name type="scientific">Streptomyces aurantiacus</name>
    <dbReference type="NCBI Taxonomy" id="47760"/>
    <lineage>
        <taxon>Bacteria</taxon>
        <taxon>Bacillati</taxon>
        <taxon>Actinomycetota</taxon>
        <taxon>Actinomycetes</taxon>
        <taxon>Kitasatosporales</taxon>
        <taxon>Streptomycetaceae</taxon>
        <taxon>Streptomyces</taxon>
        <taxon>Streptomyces aurantiacus group</taxon>
    </lineage>
</organism>
<dbReference type="Proteomes" id="UP000516444">
    <property type="component" value="Chromosome"/>
</dbReference>
<dbReference type="PANTHER" id="PTHR14239">
    <property type="entry name" value="DUDULIN-RELATED"/>
    <property type="match status" value="1"/>
</dbReference>
<dbReference type="AlphaFoldDB" id="A0A7G1PCK9"/>
<evidence type="ECO:0000313" key="3">
    <source>
        <dbReference type="EMBL" id="BCL33169.1"/>
    </source>
</evidence>
<dbReference type="InterPro" id="IPR028939">
    <property type="entry name" value="P5C_Rdtase_cat_N"/>
</dbReference>
<dbReference type="GO" id="GO:0016491">
    <property type="term" value="F:oxidoreductase activity"/>
    <property type="evidence" value="ECO:0007669"/>
    <property type="project" value="UniProtKB-KW"/>
</dbReference>
<dbReference type="Gene3D" id="3.40.50.720">
    <property type="entry name" value="NAD(P)-binding Rossmann-like Domain"/>
    <property type="match status" value="1"/>
</dbReference>
<evidence type="ECO:0000313" key="4">
    <source>
        <dbReference type="Proteomes" id="UP000516444"/>
    </source>
</evidence>
<name>A0A7G1PCK9_9ACTN</name>
<reference evidence="3 4" key="1">
    <citation type="journal article" date="2014" name="Int. J. Syst. Evol. Microbiol.">
        <title>Complete genome sequence of Corynebacterium casei LMG S-19264T (=DSM 44701T), isolated from a smear-ripened cheese.</title>
        <authorList>
            <consortium name="US DOE Joint Genome Institute (JGI-PGF)"/>
            <person name="Walter F."/>
            <person name="Albersmeier A."/>
            <person name="Kalinowski J."/>
            <person name="Ruckert C."/>
        </authorList>
    </citation>
    <scope>NUCLEOTIDE SEQUENCE [LARGE SCALE GENOMIC DNA]</scope>
    <source>
        <strain evidence="3 4">JCM 4677</strain>
    </source>
</reference>
<feature type="domain" description="Pyrroline-5-carboxylate reductase catalytic N-terminal" evidence="2">
    <location>
        <begin position="17"/>
        <end position="106"/>
    </location>
</feature>
<keyword evidence="4" id="KW-1185">Reference proteome</keyword>
<accession>A0A7G1PCK9</accession>
<sequence length="235" mass="24396">MQAPLTLSGPRQETMTTIGFIGSGNIGSTLARLAVDAGHDVVLSNSRGPETLQDLVTRLGPRARAATPVGAAAAGDLVVVTIPIRAYRQVPTEPLRGKVVIDTLNYDPARQGSVPEIEADDTPAHLLLQTHLTGSHVVKAFSNIFFKHLAALGRPTGAPDRSALPIAGDDAGARKAVATLIDSLGYDAYDVGPLVESRRFAPGTPAQLAYVNPVGTFAVPGRPASAEDLAKLLAA</sequence>
<dbReference type="PANTHER" id="PTHR14239:SF10">
    <property type="entry name" value="REDUCTASE"/>
    <property type="match status" value="1"/>
</dbReference>
<dbReference type="KEGG" id="sgm:GCM10017557_80280"/>
<dbReference type="InterPro" id="IPR036291">
    <property type="entry name" value="NAD(P)-bd_dom_sf"/>
</dbReference>
<gene>
    <name evidence="3" type="ORF">GCM10017557_80280</name>
</gene>
<dbReference type="SUPFAM" id="SSF51735">
    <property type="entry name" value="NAD(P)-binding Rossmann-fold domains"/>
    <property type="match status" value="1"/>
</dbReference>
<protein>
    <submittedName>
        <fullName evidence="3">NADP oxidoreductase</fullName>
    </submittedName>
</protein>
<dbReference type="InterPro" id="IPR051267">
    <property type="entry name" value="STEAP_metalloreductase"/>
</dbReference>
<evidence type="ECO:0000259" key="2">
    <source>
        <dbReference type="Pfam" id="PF03807"/>
    </source>
</evidence>
<proteinExistence type="predicted"/>
<keyword evidence="1" id="KW-0560">Oxidoreductase</keyword>
<dbReference type="EMBL" id="AP023440">
    <property type="protein sequence ID" value="BCL33169.1"/>
    <property type="molecule type" value="Genomic_DNA"/>
</dbReference>
<dbReference type="Pfam" id="PF03807">
    <property type="entry name" value="F420_oxidored"/>
    <property type="match status" value="1"/>
</dbReference>
<evidence type="ECO:0000256" key="1">
    <source>
        <dbReference type="ARBA" id="ARBA00023002"/>
    </source>
</evidence>